<dbReference type="EC" id="3.1.-.-" evidence="7"/>
<accession>A0A4P8ID91</accession>
<reference evidence="7 8" key="1">
    <citation type="submission" date="2019-05" db="EMBL/GenBank/DDBJ databases">
        <title>Complete genome sequencing of Anaerostipes rhamnosivorans.</title>
        <authorList>
            <person name="Bui T.P.N."/>
            <person name="de Vos W.M."/>
        </authorList>
    </citation>
    <scope>NUCLEOTIDE SEQUENCE [LARGE SCALE GENOMIC DNA]</scope>
    <source>
        <strain evidence="7 8">1y2</strain>
    </source>
</reference>
<dbReference type="KEGG" id="arf:AR1Y2_1247"/>
<dbReference type="AlphaFoldDB" id="A0A4P8ID91"/>
<dbReference type="Pfam" id="PF03631">
    <property type="entry name" value="Virul_fac_BrkB"/>
    <property type="match status" value="1"/>
</dbReference>
<sequence length="271" mass="31127">MLKFIALLNSVIAKAQKDHITAFSAQAAFFTVLSFFPFLIVVLSLMRFVPVTPADLIGLVNYYLPEQYSESLVAVINSLYGKITTTYMSFTIITLLWSASKGILSMMTGLNTIHEIPEKRNYFVLRFIATLYIAFIAVAVLIGIIVLLFGNTLLNQLYQFYPILATQHIVFLLIRFGIAFFIFFLVFFIMYRFLPSEHFKAKQVMPGVIFSSAGWIILSSLFSIYFDNFKFFSIMYGGLTGILLTLFWLYFCMMILFIGAELNQYLMKNHR</sequence>
<keyword evidence="3 6" id="KW-0812">Transmembrane</keyword>
<dbReference type="GO" id="GO:0005886">
    <property type="term" value="C:plasma membrane"/>
    <property type="evidence" value="ECO:0007669"/>
    <property type="project" value="UniProtKB-SubCell"/>
</dbReference>
<evidence type="ECO:0000256" key="4">
    <source>
        <dbReference type="ARBA" id="ARBA00022989"/>
    </source>
</evidence>
<gene>
    <name evidence="7" type="ORF">AR1Y2_1247</name>
</gene>
<feature type="transmembrane region" description="Helical" evidence="6">
    <location>
        <begin position="87"/>
        <end position="111"/>
    </location>
</feature>
<dbReference type="RefSeq" id="WP_137328209.1">
    <property type="nucleotide sequence ID" value="NZ_CP040058.1"/>
</dbReference>
<dbReference type="EMBL" id="CP040058">
    <property type="protein sequence ID" value="QCP34701.1"/>
    <property type="molecule type" value="Genomic_DNA"/>
</dbReference>
<feature type="transmembrane region" description="Helical" evidence="6">
    <location>
        <begin position="123"/>
        <end position="149"/>
    </location>
</feature>
<dbReference type="PIRSF" id="PIRSF035875">
    <property type="entry name" value="RNase_BN"/>
    <property type="match status" value="1"/>
</dbReference>
<dbReference type="OrthoDB" id="9775903at2"/>
<evidence type="ECO:0000256" key="6">
    <source>
        <dbReference type="SAM" id="Phobius"/>
    </source>
</evidence>
<evidence type="ECO:0000256" key="1">
    <source>
        <dbReference type="ARBA" id="ARBA00004651"/>
    </source>
</evidence>
<evidence type="ECO:0000256" key="3">
    <source>
        <dbReference type="ARBA" id="ARBA00022692"/>
    </source>
</evidence>
<feature type="transmembrane region" description="Helical" evidence="6">
    <location>
        <begin position="206"/>
        <end position="226"/>
    </location>
</feature>
<dbReference type="Proteomes" id="UP000298653">
    <property type="component" value="Chromosome"/>
</dbReference>
<feature type="transmembrane region" description="Helical" evidence="6">
    <location>
        <begin position="20"/>
        <end position="46"/>
    </location>
</feature>
<name>A0A4P8ID91_9FIRM</name>
<keyword evidence="5 6" id="KW-0472">Membrane</keyword>
<evidence type="ECO:0000256" key="5">
    <source>
        <dbReference type="ARBA" id="ARBA00023136"/>
    </source>
</evidence>
<proteinExistence type="predicted"/>
<dbReference type="PANTHER" id="PTHR30213">
    <property type="entry name" value="INNER MEMBRANE PROTEIN YHJD"/>
    <property type="match status" value="1"/>
</dbReference>
<protein>
    <submittedName>
        <fullName evidence="7">Ribonuclease BN</fullName>
        <ecNumber evidence="7">3.1.-.-</ecNumber>
    </submittedName>
</protein>
<feature type="transmembrane region" description="Helical" evidence="6">
    <location>
        <begin position="169"/>
        <end position="194"/>
    </location>
</feature>
<keyword evidence="2" id="KW-1003">Cell membrane</keyword>
<comment type="subcellular location">
    <subcellularLocation>
        <location evidence="1">Cell membrane</location>
        <topology evidence="1">Multi-pass membrane protein</topology>
    </subcellularLocation>
</comment>
<keyword evidence="4 6" id="KW-1133">Transmembrane helix</keyword>
<evidence type="ECO:0000313" key="7">
    <source>
        <dbReference type="EMBL" id="QCP34701.1"/>
    </source>
</evidence>
<keyword evidence="8" id="KW-1185">Reference proteome</keyword>
<dbReference type="PANTHER" id="PTHR30213:SF0">
    <property type="entry name" value="UPF0761 MEMBRANE PROTEIN YIHY"/>
    <property type="match status" value="1"/>
</dbReference>
<dbReference type="NCBIfam" id="TIGR00765">
    <property type="entry name" value="yihY_not_rbn"/>
    <property type="match status" value="1"/>
</dbReference>
<evidence type="ECO:0000256" key="2">
    <source>
        <dbReference type="ARBA" id="ARBA00022475"/>
    </source>
</evidence>
<organism evidence="7 8">
    <name type="scientific">Anaerostipes rhamnosivorans</name>
    <dbReference type="NCBI Taxonomy" id="1229621"/>
    <lineage>
        <taxon>Bacteria</taxon>
        <taxon>Bacillati</taxon>
        <taxon>Bacillota</taxon>
        <taxon>Clostridia</taxon>
        <taxon>Lachnospirales</taxon>
        <taxon>Lachnospiraceae</taxon>
        <taxon>Anaerostipes</taxon>
    </lineage>
</organism>
<feature type="transmembrane region" description="Helical" evidence="6">
    <location>
        <begin position="232"/>
        <end position="258"/>
    </location>
</feature>
<evidence type="ECO:0000313" key="8">
    <source>
        <dbReference type="Proteomes" id="UP000298653"/>
    </source>
</evidence>
<keyword evidence="7" id="KW-0378">Hydrolase</keyword>
<dbReference type="GO" id="GO:0016787">
    <property type="term" value="F:hydrolase activity"/>
    <property type="evidence" value="ECO:0007669"/>
    <property type="project" value="UniProtKB-KW"/>
</dbReference>
<dbReference type="InterPro" id="IPR017039">
    <property type="entry name" value="Virul_fac_BrkB"/>
</dbReference>